<evidence type="ECO:0000313" key="4">
    <source>
        <dbReference type="Proteomes" id="UP000248975"/>
    </source>
</evidence>
<reference evidence="3 4" key="1">
    <citation type="submission" date="2017-08" db="EMBL/GenBank/DDBJ databases">
        <title>Infants hospitalized years apart are colonized by the same room-sourced microbial strains.</title>
        <authorList>
            <person name="Brooks B."/>
            <person name="Olm M.R."/>
            <person name="Firek B.A."/>
            <person name="Baker R."/>
            <person name="Thomas B.C."/>
            <person name="Morowitz M.J."/>
            <person name="Banfield J.F."/>
        </authorList>
    </citation>
    <scope>NUCLEOTIDE SEQUENCE [LARGE SCALE GENOMIC DNA]</scope>
    <source>
        <strain evidence="3">S2_003_000_R2_11</strain>
    </source>
</reference>
<dbReference type="AlphaFoldDB" id="A0A2W5RX88"/>
<gene>
    <name evidence="3" type="ORF">DI533_20230</name>
</gene>
<dbReference type="InterPro" id="IPR002477">
    <property type="entry name" value="Peptidoglycan-bd-like"/>
</dbReference>
<evidence type="ECO:0000313" key="3">
    <source>
        <dbReference type="EMBL" id="PZQ95181.1"/>
    </source>
</evidence>
<evidence type="ECO:0000259" key="1">
    <source>
        <dbReference type="Pfam" id="PF01471"/>
    </source>
</evidence>
<dbReference type="Gene3D" id="1.10.101.10">
    <property type="entry name" value="PGBD-like superfamily/PGBD"/>
    <property type="match status" value="1"/>
</dbReference>
<proteinExistence type="predicted"/>
<dbReference type="InterPro" id="IPR036366">
    <property type="entry name" value="PGBDSf"/>
</dbReference>
<name>A0A2W5RX88_CERSP</name>
<dbReference type="Proteomes" id="UP000248975">
    <property type="component" value="Unassembled WGS sequence"/>
</dbReference>
<dbReference type="EMBL" id="QFQS01000009">
    <property type="protein sequence ID" value="PZQ95181.1"/>
    <property type="molecule type" value="Genomic_DNA"/>
</dbReference>
<evidence type="ECO:0000259" key="2">
    <source>
        <dbReference type="Pfam" id="PF11860"/>
    </source>
</evidence>
<dbReference type="InterPro" id="IPR024408">
    <property type="entry name" value="Muramidase"/>
</dbReference>
<protein>
    <recommendedName>
        <fullName evidence="5">Peptidoglycan binding-like domain-containing protein</fullName>
    </recommendedName>
</protein>
<dbReference type="SUPFAM" id="SSF47090">
    <property type="entry name" value="PGBD-like"/>
    <property type="match status" value="1"/>
</dbReference>
<feature type="domain" description="N-acetylmuramidase" evidence="2">
    <location>
        <begin position="33"/>
        <end position="209"/>
    </location>
</feature>
<dbReference type="Pfam" id="PF11860">
    <property type="entry name" value="Muramidase"/>
    <property type="match status" value="1"/>
</dbReference>
<comment type="caution">
    <text evidence="3">The sequence shown here is derived from an EMBL/GenBank/DDBJ whole genome shotgun (WGS) entry which is preliminary data.</text>
</comment>
<feature type="domain" description="Peptidoglycan binding-like" evidence="1">
    <location>
        <begin position="233"/>
        <end position="290"/>
    </location>
</feature>
<organism evidence="3 4">
    <name type="scientific">Cereibacter sphaeroides</name>
    <name type="common">Rhodobacter sphaeroides</name>
    <dbReference type="NCBI Taxonomy" id="1063"/>
    <lineage>
        <taxon>Bacteria</taxon>
        <taxon>Pseudomonadati</taxon>
        <taxon>Pseudomonadota</taxon>
        <taxon>Alphaproteobacteria</taxon>
        <taxon>Rhodobacterales</taxon>
        <taxon>Paracoccaceae</taxon>
        <taxon>Cereibacter</taxon>
    </lineage>
</organism>
<evidence type="ECO:0008006" key="5">
    <source>
        <dbReference type="Google" id="ProtNLM"/>
    </source>
</evidence>
<accession>A0A2W5RX88</accession>
<sequence>MLTPDEMIFKGKLLEDTDLPRLGHKIGIGEDLIHANIDVETGGKWTDSKGRLPMLYEPHVAYRAAPTKAIRDKLVKAGLAYPKWGEKGYPADSYPRFWKAYEIDPETAIKACSWGGPQLLGENHLLMNYPTGEAMLKAMLSDQDKQLEAMVDFIAGSNLDDELRVLQAKLNKGQKVTADDCRAYVRGYNGPKYERNDYHTKFAKALNKWVKIPDTPWSPESPGDVDLYDGKVHDELKAIQTTLDEIGYPEVGTIDGRWGTRTAAAVLAFRLDNKLQTADPRIDAEFLTALALKPQRPIAADRKNATLDDLRKDDDEAVKQTDQTKLFGQITTAGGGLFGVKKVLDEFGASSDTVRQIIDTLNPVQQFITDNFWLIALGVGGFVVYKSGVLNRIRLQKHQTGQDVSA</sequence>
<dbReference type="InterPro" id="IPR036365">
    <property type="entry name" value="PGBD-like_sf"/>
</dbReference>
<dbReference type="Pfam" id="PF01471">
    <property type="entry name" value="PG_binding_1"/>
    <property type="match status" value="1"/>
</dbReference>